<organism evidence="1 2">
    <name type="scientific">Ecytonucleospora hepatopenaei</name>
    <dbReference type="NCBI Taxonomy" id="646526"/>
    <lineage>
        <taxon>Eukaryota</taxon>
        <taxon>Fungi</taxon>
        <taxon>Fungi incertae sedis</taxon>
        <taxon>Microsporidia</taxon>
        <taxon>Enterocytozoonidae</taxon>
        <taxon>Ecytonucleospora</taxon>
    </lineage>
</organism>
<dbReference type="Proteomes" id="UP000192758">
    <property type="component" value="Unassembled WGS sequence"/>
</dbReference>
<evidence type="ECO:0000313" key="1">
    <source>
        <dbReference type="EMBL" id="OQS54803.1"/>
    </source>
</evidence>
<dbReference type="EMBL" id="MNPJ01000016">
    <property type="protein sequence ID" value="OQS54803.1"/>
    <property type="molecule type" value="Genomic_DNA"/>
</dbReference>
<dbReference type="AlphaFoldDB" id="A0A1W0E6D3"/>
<reference evidence="1 2" key="1">
    <citation type="journal article" date="2017" name="Environ. Microbiol.">
        <title>Decay of the glycolytic pathway and adaptation to intranuclear parasitism within Enterocytozoonidae microsporidia.</title>
        <authorList>
            <person name="Wiredu Boakye D."/>
            <person name="Jaroenlak P."/>
            <person name="Prachumwat A."/>
            <person name="Williams T.A."/>
            <person name="Bateman K.S."/>
            <person name="Itsathitphaisarn O."/>
            <person name="Sritunyalucksana K."/>
            <person name="Paszkiewicz K.H."/>
            <person name="Moore K.A."/>
            <person name="Stentiford G.D."/>
            <person name="Williams B.A."/>
        </authorList>
    </citation>
    <scope>NUCLEOTIDE SEQUENCE [LARGE SCALE GENOMIC DNA]</scope>
    <source>
        <strain evidence="1 2">TH1</strain>
    </source>
</reference>
<name>A0A1W0E6D3_9MICR</name>
<gene>
    <name evidence="1" type="ORF">EHP00_158</name>
</gene>
<accession>A0A1W0E6D3</accession>
<proteinExistence type="predicted"/>
<sequence length="105" mass="12637">MQIKCILTDLEYEIDLNEKDIDKLEIVSDMLYKKYKIQNAKIIQHNGFYYLFVDQNVNKLKYTEKCIVDEIVDNIISNSDVEKKDMDFIIHNYDKIFKSIYLIDK</sequence>
<dbReference type="VEuPathDB" id="MicrosporidiaDB:EHP00_158"/>
<comment type="caution">
    <text evidence="1">The sequence shown here is derived from an EMBL/GenBank/DDBJ whole genome shotgun (WGS) entry which is preliminary data.</text>
</comment>
<evidence type="ECO:0000313" key="2">
    <source>
        <dbReference type="Proteomes" id="UP000192758"/>
    </source>
</evidence>
<keyword evidence="2" id="KW-1185">Reference proteome</keyword>
<protein>
    <submittedName>
        <fullName evidence="1">Uncharacterized protein</fullName>
    </submittedName>
</protein>